<dbReference type="KEGG" id="psul:AU252_07395"/>
<reference evidence="3 4" key="1">
    <citation type="submission" date="2015-12" db="EMBL/GenBank/DDBJ databases">
        <authorList>
            <person name="Shamseldin A."/>
            <person name="Moawad H."/>
            <person name="Abd El-Rahim W.M."/>
            <person name="Sadowsky M.J."/>
        </authorList>
    </citation>
    <scope>NUCLEOTIDE SEQUENCE [LARGE SCALE GENOMIC DNA]</scope>
    <source>
        <strain evidence="3 4">Ar51</strain>
    </source>
</reference>
<dbReference type="STRING" id="121292.AU252_07395"/>
<feature type="transmembrane region" description="Helical" evidence="2">
    <location>
        <begin position="169"/>
        <end position="191"/>
    </location>
</feature>
<accession>A0A0U3GP97</accession>
<feature type="transmembrane region" description="Helical" evidence="2">
    <location>
        <begin position="95"/>
        <end position="114"/>
    </location>
</feature>
<evidence type="ECO:0000256" key="1">
    <source>
        <dbReference type="SAM" id="MobiDB-lite"/>
    </source>
</evidence>
<sequence>MADEKDPTADEPVYEPIGAGKIQDDDENDAGDTSSTGGDQVRLLVRSALATALQTVRAARFWWESAAILGVCWGTGTLLVIALVTGGDLPPESHAWVYMLTAAMLVLVSCVLAVRWGDARRGAGLDPADGGVDGPLLDWARSTAKGLIFATVSVVFLLLLAFWSDSSPAVAGVSFVMMILEIIVFGGIGAGAARWFEGQGGRVLAWGVAALLLVGNVVAVIALLPSVRAYEPVLVAINIQRDELGRVVSYRCSPEFRGIAEIYHTERIFWMATSNPMVILALIAGEAEPKENALDWLPGQLQNAAEGTQVPCVEGQEQEKTGAEMPLALIGVGTQSGAAGILLAGGHRAARRRLNPHA</sequence>
<feature type="region of interest" description="Disordered" evidence="1">
    <location>
        <begin position="1"/>
        <end position="37"/>
    </location>
</feature>
<proteinExistence type="predicted"/>
<dbReference type="Proteomes" id="UP000065151">
    <property type="component" value="Chromosome"/>
</dbReference>
<dbReference type="EMBL" id="CP013747">
    <property type="protein sequence ID" value="ALV40998.1"/>
    <property type="molecule type" value="Genomic_DNA"/>
</dbReference>
<dbReference type="RefSeq" id="WP_058930160.1">
    <property type="nucleotide sequence ID" value="NZ_CP013747.1"/>
</dbReference>
<keyword evidence="2" id="KW-0812">Transmembrane</keyword>
<name>A0A0U3GP97_9MICC</name>
<evidence type="ECO:0000313" key="3">
    <source>
        <dbReference type="EMBL" id="ALV40998.1"/>
    </source>
</evidence>
<protein>
    <submittedName>
        <fullName evidence="3">Uncharacterized protein</fullName>
    </submittedName>
</protein>
<feature type="transmembrane region" description="Helical" evidence="2">
    <location>
        <begin position="146"/>
        <end position="163"/>
    </location>
</feature>
<dbReference type="AlphaFoldDB" id="A0A0U3GP97"/>
<keyword evidence="2" id="KW-0472">Membrane</keyword>
<evidence type="ECO:0000256" key="2">
    <source>
        <dbReference type="SAM" id="Phobius"/>
    </source>
</evidence>
<keyword evidence="2" id="KW-1133">Transmembrane helix</keyword>
<feature type="transmembrane region" description="Helical" evidence="2">
    <location>
        <begin position="61"/>
        <end position="83"/>
    </location>
</feature>
<feature type="transmembrane region" description="Helical" evidence="2">
    <location>
        <begin position="203"/>
        <end position="224"/>
    </location>
</feature>
<evidence type="ECO:0000313" key="4">
    <source>
        <dbReference type="Proteomes" id="UP000065151"/>
    </source>
</evidence>
<organism evidence="3">
    <name type="scientific">Pseudarthrobacter sulfonivorans</name>
    <dbReference type="NCBI Taxonomy" id="121292"/>
    <lineage>
        <taxon>Bacteria</taxon>
        <taxon>Bacillati</taxon>
        <taxon>Actinomycetota</taxon>
        <taxon>Actinomycetes</taxon>
        <taxon>Micrococcales</taxon>
        <taxon>Micrococcaceae</taxon>
        <taxon>Pseudarthrobacter</taxon>
    </lineage>
</organism>
<gene>
    <name evidence="3" type="ORF">AU252_07395</name>
</gene>